<evidence type="ECO:0000256" key="3">
    <source>
        <dbReference type="SAM" id="MobiDB-lite"/>
    </source>
</evidence>
<feature type="domain" description="USP" evidence="4">
    <location>
        <begin position="80"/>
        <end position="750"/>
    </location>
</feature>
<dbReference type="PROSITE" id="PS50235">
    <property type="entry name" value="USP_3"/>
    <property type="match status" value="1"/>
</dbReference>
<dbReference type="Proteomes" id="UP000288716">
    <property type="component" value="Unassembled WGS sequence"/>
</dbReference>
<dbReference type="InterPro" id="IPR050164">
    <property type="entry name" value="Peptidase_C19"/>
</dbReference>
<keyword evidence="2" id="KW-0788">Thiol protease</keyword>
<evidence type="ECO:0000259" key="4">
    <source>
        <dbReference type="PROSITE" id="PS50235"/>
    </source>
</evidence>
<dbReference type="AlphaFoldDB" id="A0A443SCD7"/>
<dbReference type="PANTHER" id="PTHR24006:SF781">
    <property type="entry name" value="LD34905P"/>
    <property type="match status" value="1"/>
</dbReference>
<dbReference type="Pfam" id="PF00443">
    <property type="entry name" value="UCH"/>
    <property type="match status" value="1"/>
</dbReference>
<dbReference type="InterPro" id="IPR018200">
    <property type="entry name" value="USP_CS"/>
</dbReference>
<feature type="region of interest" description="Disordered" evidence="3">
    <location>
        <begin position="1"/>
        <end position="40"/>
    </location>
</feature>
<keyword evidence="2" id="KW-0645">Protease</keyword>
<dbReference type="Gene3D" id="3.90.70.10">
    <property type="entry name" value="Cysteine proteinases"/>
    <property type="match status" value="2"/>
</dbReference>
<proteinExistence type="inferred from homology"/>
<organism evidence="5 6">
    <name type="scientific">Leptotrombidium deliense</name>
    <dbReference type="NCBI Taxonomy" id="299467"/>
    <lineage>
        <taxon>Eukaryota</taxon>
        <taxon>Metazoa</taxon>
        <taxon>Ecdysozoa</taxon>
        <taxon>Arthropoda</taxon>
        <taxon>Chelicerata</taxon>
        <taxon>Arachnida</taxon>
        <taxon>Acari</taxon>
        <taxon>Acariformes</taxon>
        <taxon>Trombidiformes</taxon>
        <taxon>Prostigmata</taxon>
        <taxon>Anystina</taxon>
        <taxon>Parasitengona</taxon>
        <taxon>Trombiculoidea</taxon>
        <taxon>Trombiculidae</taxon>
        <taxon>Leptotrombidium</taxon>
    </lineage>
</organism>
<keyword evidence="6" id="KW-1185">Reference proteome</keyword>
<dbReference type="InterPro" id="IPR001394">
    <property type="entry name" value="Peptidase_C19_UCH"/>
</dbReference>
<sequence length="765" mass="87016">MTKNNGKKKGKSNYGNKYQRSKNESTKRTQERKSSSSSNDLFSGFGKIDDVSDACHLHLDSKINENGNEGNKKMGITKPKGLMNLGNTCYANSVLQVLSQTQLLSERLTERLTKRTEWRVLSEQLTNRLWKQALKGVSVDCNSKKEECENERILETVLPAATSLSVYLAEFLRDMNTNNLCNVVSPSRVINGMSTKYSQFRGRDQQDSHEFLRCILDAIRNDETRRQRLAIMNTFNIEYRKDNNYDEPAKTAVKPFGHASNFTLIDEIFGGFLLCSVKCEECDSVSQHFEPFFDLSLPVSEEKHKHKIQRKGKDKDDTNEENVNVPNLANESVVNLSTKDRKLRRQQKKAVKREQKLNKRKMGGNSKVENNETDENEVNTTEVDNDLTEKVNDTNEVTEQQIVTGCNGLKDGFHTDFVEMNVENTRVNGERENQCKDDKTETQGEFVNEMNGEEDADDEAISEEEKSVNVITSEFESMDINKGESLCDNLNEIKKENERIRTVSVSLEEKEYREKVKWCLGTISARSVEPGATSILSCLASFTSSELLVGANKLICESCGEKFKAKTGIQKKVYSNASKHMTIAFPPPVLTLHLKRFEAEGYHTVNLRKITRMVHFPLTFDLSPFVSNLYEPLSWIFGNGEHFSRTITYRLFGVVEHSGSLRSGHYTAFVKVRTKSDYLKKFARTVPFSTKVEEILEQLNLDSLSSTESRSATFDNDDGRWFHISDTVVNASSVDRVLHSQAYILFYERVETNNTGPTILDSQQC</sequence>
<dbReference type="PANTHER" id="PTHR24006">
    <property type="entry name" value="UBIQUITIN CARBOXYL-TERMINAL HYDROLASE"/>
    <property type="match status" value="1"/>
</dbReference>
<accession>A0A443SCD7</accession>
<dbReference type="InterPro" id="IPR038765">
    <property type="entry name" value="Papain-like_cys_pep_sf"/>
</dbReference>
<feature type="region of interest" description="Disordered" evidence="3">
    <location>
        <begin position="303"/>
        <end position="381"/>
    </location>
</feature>
<gene>
    <name evidence="5" type="ORF">B4U80_00521</name>
</gene>
<dbReference type="GO" id="GO:0005634">
    <property type="term" value="C:nucleus"/>
    <property type="evidence" value="ECO:0007669"/>
    <property type="project" value="TreeGrafter"/>
</dbReference>
<dbReference type="OrthoDB" id="2020758at2759"/>
<dbReference type="InterPro" id="IPR028889">
    <property type="entry name" value="USP"/>
</dbReference>
<feature type="compositionally biased region" description="Basic and acidic residues" evidence="3">
    <location>
        <begin position="21"/>
        <end position="34"/>
    </location>
</feature>
<dbReference type="STRING" id="299467.A0A443SCD7"/>
<evidence type="ECO:0000313" key="6">
    <source>
        <dbReference type="Proteomes" id="UP000288716"/>
    </source>
</evidence>
<dbReference type="PROSITE" id="PS00973">
    <property type="entry name" value="USP_2"/>
    <property type="match status" value="1"/>
</dbReference>
<dbReference type="VEuPathDB" id="VectorBase:LDEU006824"/>
<dbReference type="EC" id="3.4.19.12" evidence="2"/>
<keyword evidence="2" id="KW-0378">Hydrolase</keyword>
<protein>
    <recommendedName>
        <fullName evidence="2">Ubiquitin carboxyl-terminal hydrolase</fullName>
        <ecNumber evidence="2">3.4.19.12</ecNumber>
    </recommendedName>
</protein>
<dbReference type="GO" id="GO:0006508">
    <property type="term" value="P:proteolysis"/>
    <property type="evidence" value="ECO:0007669"/>
    <property type="project" value="UniProtKB-KW"/>
</dbReference>
<comment type="similarity">
    <text evidence="1 2">Belongs to the peptidase C19 family.</text>
</comment>
<feature type="compositionally biased region" description="Basic residues" evidence="3">
    <location>
        <begin position="341"/>
        <end position="351"/>
    </location>
</feature>
<keyword evidence="2" id="KW-0833">Ubl conjugation pathway</keyword>
<dbReference type="GO" id="GO:0016579">
    <property type="term" value="P:protein deubiquitination"/>
    <property type="evidence" value="ECO:0007669"/>
    <property type="project" value="InterPro"/>
</dbReference>
<dbReference type="PROSITE" id="PS00972">
    <property type="entry name" value="USP_1"/>
    <property type="match status" value="1"/>
</dbReference>
<evidence type="ECO:0000313" key="5">
    <source>
        <dbReference type="EMBL" id="RWS25216.1"/>
    </source>
</evidence>
<name>A0A443SCD7_9ACAR</name>
<feature type="compositionally biased region" description="Basic residues" evidence="3">
    <location>
        <begin position="1"/>
        <end position="11"/>
    </location>
</feature>
<dbReference type="GO" id="GO:0004843">
    <property type="term" value="F:cysteine-type deubiquitinase activity"/>
    <property type="evidence" value="ECO:0007669"/>
    <property type="project" value="UniProtKB-UniRule"/>
</dbReference>
<dbReference type="EMBL" id="NCKV01003947">
    <property type="protein sequence ID" value="RWS25216.1"/>
    <property type="molecule type" value="Genomic_DNA"/>
</dbReference>
<evidence type="ECO:0000256" key="2">
    <source>
        <dbReference type="RuleBase" id="RU366025"/>
    </source>
</evidence>
<feature type="compositionally biased region" description="Polar residues" evidence="3">
    <location>
        <begin position="321"/>
        <end position="337"/>
    </location>
</feature>
<evidence type="ECO:0000256" key="1">
    <source>
        <dbReference type="ARBA" id="ARBA00009085"/>
    </source>
</evidence>
<comment type="catalytic activity">
    <reaction evidence="2">
        <text>Thiol-dependent hydrolysis of ester, thioester, amide, peptide and isopeptide bonds formed by the C-terminal Gly of ubiquitin (a 76-residue protein attached to proteins as an intracellular targeting signal).</text>
        <dbReference type="EC" id="3.4.19.12"/>
    </reaction>
</comment>
<comment type="caution">
    <text evidence="5">The sequence shown here is derived from an EMBL/GenBank/DDBJ whole genome shotgun (WGS) entry which is preliminary data.</text>
</comment>
<dbReference type="SUPFAM" id="SSF54001">
    <property type="entry name" value="Cysteine proteinases"/>
    <property type="match status" value="1"/>
</dbReference>
<reference evidence="5 6" key="1">
    <citation type="journal article" date="2018" name="Gigascience">
        <title>Genomes of trombidid mites reveal novel predicted allergens and laterally-transferred genes associated with secondary metabolism.</title>
        <authorList>
            <person name="Dong X."/>
            <person name="Chaisiri K."/>
            <person name="Xia D."/>
            <person name="Armstrong S.D."/>
            <person name="Fang Y."/>
            <person name="Donnelly M.J."/>
            <person name="Kadowaki T."/>
            <person name="McGarry J.W."/>
            <person name="Darby A.C."/>
            <person name="Makepeace B.L."/>
        </authorList>
    </citation>
    <scope>NUCLEOTIDE SEQUENCE [LARGE SCALE GENOMIC DNA]</scope>
    <source>
        <strain evidence="5">UoL-UT</strain>
    </source>
</reference>
<dbReference type="GO" id="GO:0005829">
    <property type="term" value="C:cytosol"/>
    <property type="evidence" value="ECO:0007669"/>
    <property type="project" value="TreeGrafter"/>
</dbReference>